<accession>A0A6I6K279</accession>
<dbReference type="InterPro" id="IPR051913">
    <property type="entry name" value="GH2_Domain-Containing"/>
</dbReference>
<evidence type="ECO:0000256" key="3">
    <source>
        <dbReference type="ARBA" id="ARBA00023295"/>
    </source>
</evidence>
<dbReference type="SUPFAM" id="SSF51445">
    <property type="entry name" value="(Trans)glycosidases"/>
    <property type="match status" value="1"/>
</dbReference>
<dbReference type="Proteomes" id="UP000428260">
    <property type="component" value="Chromosome"/>
</dbReference>
<evidence type="ECO:0000313" key="7">
    <source>
        <dbReference type="EMBL" id="QGY47558.1"/>
    </source>
</evidence>
<dbReference type="GO" id="GO:0004553">
    <property type="term" value="F:hydrolase activity, hydrolyzing O-glycosyl compounds"/>
    <property type="evidence" value="ECO:0007669"/>
    <property type="project" value="InterPro"/>
</dbReference>
<evidence type="ECO:0000313" key="8">
    <source>
        <dbReference type="Proteomes" id="UP000428260"/>
    </source>
</evidence>
<keyword evidence="2" id="KW-0378">Hydrolase</keyword>
<evidence type="ECO:0000259" key="5">
    <source>
        <dbReference type="Pfam" id="PF02836"/>
    </source>
</evidence>
<dbReference type="InterPro" id="IPR006104">
    <property type="entry name" value="Glyco_hydro_2_N"/>
</dbReference>
<dbReference type="PROSITE" id="PS51257">
    <property type="entry name" value="PROKAR_LIPOPROTEIN"/>
    <property type="match status" value="1"/>
</dbReference>
<dbReference type="Pfam" id="PF02836">
    <property type="entry name" value="Glyco_hydro_2_C"/>
    <property type="match status" value="1"/>
</dbReference>
<dbReference type="GO" id="GO:0005975">
    <property type="term" value="P:carbohydrate metabolic process"/>
    <property type="evidence" value="ECO:0007669"/>
    <property type="project" value="InterPro"/>
</dbReference>
<dbReference type="Pfam" id="PF00703">
    <property type="entry name" value="Glyco_hydro_2"/>
    <property type="match status" value="1"/>
</dbReference>
<dbReference type="SUPFAM" id="SSF49785">
    <property type="entry name" value="Galactose-binding domain-like"/>
    <property type="match status" value="1"/>
</dbReference>
<evidence type="ECO:0000256" key="2">
    <source>
        <dbReference type="ARBA" id="ARBA00022801"/>
    </source>
</evidence>
<dbReference type="EMBL" id="CP046401">
    <property type="protein sequence ID" value="QGY47558.1"/>
    <property type="molecule type" value="Genomic_DNA"/>
</dbReference>
<reference evidence="7 8" key="1">
    <citation type="submission" date="2019-11" db="EMBL/GenBank/DDBJ databases">
        <authorList>
            <person name="Zheng R.K."/>
            <person name="Sun C.M."/>
        </authorList>
    </citation>
    <scope>NUCLEOTIDE SEQUENCE [LARGE SCALE GENOMIC DNA]</scope>
    <source>
        <strain evidence="7 8">WC007</strain>
    </source>
</reference>
<dbReference type="InterPro" id="IPR036156">
    <property type="entry name" value="Beta-gal/glucu_dom_sf"/>
</dbReference>
<dbReference type="InterPro" id="IPR006102">
    <property type="entry name" value="Ig-like_GH2"/>
</dbReference>
<comment type="similarity">
    <text evidence="1">Belongs to the glycosyl hydrolase 2 family.</text>
</comment>
<dbReference type="Gene3D" id="2.60.120.260">
    <property type="entry name" value="Galactose-binding domain-like"/>
    <property type="match status" value="1"/>
</dbReference>
<keyword evidence="8" id="KW-1185">Reference proteome</keyword>
<dbReference type="RefSeq" id="WP_158871559.1">
    <property type="nucleotide sequence ID" value="NZ_CP046401.1"/>
</dbReference>
<dbReference type="InterPro" id="IPR006103">
    <property type="entry name" value="Glyco_hydro_2_cat"/>
</dbReference>
<dbReference type="PANTHER" id="PTHR42732">
    <property type="entry name" value="BETA-GALACTOSIDASE"/>
    <property type="match status" value="1"/>
</dbReference>
<gene>
    <name evidence="7" type="ORF">GM418_28985</name>
</gene>
<dbReference type="SUPFAM" id="SSF49303">
    <property type="entry name" value="beta-Galactosidase/glucuronidase domain"/>
    <property type="match status" value="1"/>
</dbReference>
<feature type="domain" description="Glycosyl hydrolases family 2 sugar binding" evidence="6">
    <location>
        <begin position="113"/>
        <end position="190"/>
    </location>
</feature>
<evidence type="ECO:0000259" key="6">
    <source>
        <dbReference type="Pfam" id="PF02837"/>
    </source>
</evidence>
<protein>
    <recommendedName>
        <fullName evidence="9">Glycoside hydrolase family 2</fullName>
    </recommendedName>
</protein>
<evidence type="ECO:0000259" key="4">
    <source>
        <dbReference type="Pfam" id="PF00703"/>
    </source>
</evidence>
<keyword evidence="3" id="KW-0326">Glycosidase</keyword>
<name>A0A6I6K279_9BACT</name>
<dbReference type="Gene3D" id="3.20.20.80">
    <property type="entry name" value="Glycosidases"/>
    <property type="match status" value="1"/>
</dbReference>
<evidence type="ECO:0000256" key="1">
    <source>
        <dbReference type="ARBA" id="ARBA00007401"/>
    </source>
</evidence>
<dbReference type="Pfam" id="PF02837">
    <property type="entry name" value="Glyco_hydro_2_N"/>
    <property type="match status" value="1"/>
</dbReference>
<dbReference type="KEGG" id="mcos:GM418_28985"/>
<feature type="domain" description="Glycoside hydrolase family 2 catalytic" evidence="5">
    <location>
        <begin position="365"/>
        <end position="499"/>
    </location>
</feature>
<dbReference type="InterPro" id="IPR017853">
    <property type="entry name" value="GH"/>
</dbReference>
<evidence type="ECO:0008006" key="9">
    <source>
        <dbReference type="Google" id="ProtNLM"/>
    </source>
</evidence>
<proteinExistence type="inferred from homology"/>
<dbReference type="InterPro" id="IPR008979">
    <property type="entry name" value="Galactose-bd-like_sf"/>
</dbReference>
<feature type="domain" description="Glycoside hydrolase family 2 immunoglobulin-like beta-sandwich" evidence="4">
    <location>
        <begin position="232"/>
        <end position="322"/>
    </location>
</feature>
<dbReference type="InterPro" id="IPR013783">
    <property type="entry name" value="Ig-like_fold"/>
</dbReference>
<dbReference type="Gene3D" id="2.60.40.10">
    <property type="entry name" value="Immunoglobulins"/>
    <property type="match status" value="1"/>
</dbReference>
<dbReference type="PANTHER" id="PTHR42732:SF2">
    <property type="entry name" value="BETA-MANNOSIDASE"/>
    <property type="match status" value="1"/>
</dbReference>
<sequence length="761" mass="87113">MKKIIFVGVLFFSLCGCNEKSKYEMAPSPMVTPFAQSVDTEMPFPEYPRPQMERDEWMNLNGLWDYTVKSIDFEPVQGLTKAPSWTTGELPSDWAGKILVPFAIDAPLSGVGRILRHNEVLWYQRTFNIPSSWERKNVLLHFSASDWETSVYINGEKIGQHRGGYDPFSFDITPHLKKGKNNLHVCVWDATENQSQAIGKQIMPENRQGFRYQPTGGIWQTVWLEPVAENSIENIKIIPDYDASAVRVNVKTRGEEGTLLVQVWKNGQLVAENAGDAGNVVDVPMNNFEAWTPSNPVLYDLKLFLKKEKETVDEVKSYFGMRKVEVKRAADGYQRIHMNDEPLFQYGPLDQGYWPDGVLTPPGEEAIKFDLQYLKDIGCNMVRVHIKTHPARWYYHADRLGLLVWQDMICMPKYGQTVDAAAASQWYTEFKAMVDWLYNHPSIVMWVVFNEGWSQHNTEFYTNWIDNYDSTRIINCASGWDDYPVGDVMDVHDYTFYPRNNAADFKMNGQRALVIGEAAGINLAIPGHTWYSEKNKPEQDRHENYIPADNYSFKEESGRHTYGSAEVLQEAYGKFIETIRCLNSGSGCDAMVYTQITDVEHELNGYLTYDRKVSKIEKETMRKINTGLYSPPTLTSVVDFASGWKTGTKKNIQLPVGEKNEFIPVNSVMEFPVEIEKSFNISEIPEKMTVAVKGFTDCEIKINGEFFRKTRMNARWGEPGIQLFPFFDDELSYLKAGENNISIKTIGNSELDLIDVAVFHY</sequence>
<dbReference type="AlphaFoldDB" id="A0A6I6K279"/>
<organism evidence="7 8">
    <name type="scientific">Maribellus comscasis</name>
    <dbReference type="NCBI Taxonomy" id="2681766"/>
    <lineage>
        <taxon>Bacteria</taxon>
        <taxon>Pseudomonadati</taxon>
        <taxon>Bacteroidota</taxon>
        <taxon>Bacteroidia</taxon>
        <taxon>Marinilabiliales</taxon>
        <taxon>Prolixibacteraceae</taxon>
        <taxon>Maribellus</taxon>
    </lineage>
</organism>